<comment type="caution">
    <text evidence="1">The sequence shown here is derived from an EMBL/GenBank/DDBJ whole genome shotgun (WGS) entry which is preliminary data.</text>
</comment>
<dbReference type="GO" id="GO:0016740">
    <property type="term" value="F:transferase activity"/>
    <property type="evidence" value="ECO:0007669"/>
    <property type="project" value="UniProtKB-KW"/>
</dbReference>
<reference evidence="1" key="1">
    <citation type="submission" date="2021-06" db="EMBL/GenBank/DDBJ databases">
        <authorList>
            <person name="Nardi T."/>
            <person name="Nardi T."/>
        </authorList>
    </citation>
    <scope>NUCLEOTIDE SEQUENCE</scope>
</reference>
<dbReference type="AlphaFoldDB" id="A0A8S4BXR2"/>
<accession>A0A8S4BXR2</accession>
<keyword evidence="1" id="KW-0808">Transferase</keyword>
<name>A0A8S4BXR2_9ACAR</name>
<evidence type="ECO:0000313" key="1">
    <source>
        <dbReference type="EMBL" id="CAG7596984.1"/>
    </source>
</evidence>
<keyword evidence="2" id="KW-1185">Reference proteome</keyword>
<dbReference type="EMBL" id="CAJVAF010000318">
    <property type="protein sequence ID" value="CAG7596984.1"/>
    <property type="molecule type" value="Genomic_DNA"/>
</dbReference>
<evidence type="ECO:0000313" key="2">
    <source>
        <dbReference type="Proteomes" id="UP000837675"/>
    </source>
</evidence>
<dbReference type="Proteomes" id="UP000837675">
    <property type="component" value="Unassembled WGS sequence"/>
</dbReference>
<proteinExistence type="predicted"/>
<gene>
    <name evidence="1" type="ORF">MHYMCMPASI_00901</name>
</gene>
<organism evidence="1 2">
    <name type="scientific">Hyalomma marginatum</name>
    <dbReference type="NCBI Taxonomy" id="34627"/>
    <lineage>
        <taxon>Eukaryota</taxon>
        <taxon>Metazoa</taxon>
        <taxon>Ecdysozoa</taxon>
        <taxon>Arthropoda</taxon>
        <taxon>Chelicerata</taxon>
        <taxon>Arachnida</taxon>
        <taxon>Acari</taxon>
        <taxon>Parasitiformes</taxon>
        <taxon>Ixodida</taxon>
        <taxon>Ixodoidea</taxon>
        <taxon>Ixodidae</taxon>
        <taxon>Hyalomminae</taxon>
        <taxon>Hyalomma</taxon>
    </lineage>
</organism>
<dbReference type="Pfam" id="PF08843">
    <property type="entry name" value="AbiEii"/>
    <property type="match status" value="1"/>
</dbReference>
<protein>
    <submittedName>
        <fullName evidence="1">Nucleotidyl transferase AbiEii/AbiGii toxin family protein</fullName>
    </submittedName>
</protein>
<sequence>MMLLNPYAVDMGTSGLIIQAQSREEIYADKLIAFAFRPNRIKYRDLWDISWLHSQAIKPRLELIPHKLKDQNLFHRAFSKTFNERKKLLKTSTEMAKEFKQEMQRFLPAEQISQTLAQEIFSRFIVYLLVEDLINQFLSAKHN</sequence>
<dbReference type="InterPro" id="IPR014942">
    <property type="entry name" value="AbiEii"/>
</dbReference>